<proteinExistence type="predicted"/>
<dbReference type="Proteomes" id="UP000235388">
    <property type="component" value="Unassembled WGS sequence"/>
</dbReference>
<accession>A0A2N5ULK2</accession>
<reference evidence="1 2" key="1">
    <citation type="submission" date="2017-11" db="EMBL/GenBank/DDBJ databases">
        <title>De novo assembly and phasing of dikaryotic genomes from two isolates of Puccinia coronata f. sp. avenae, the causal agent of oat crown rust.</title>
        <authorList>
            <person name="Miller M.E."/>
            <person name="Zhang Y."/>
            <person name="Omidvar V."/>
            <person name="Sperschneider J."/>
            <person name="Schwessinger B."/>
            <person name="Raley C."/>
            <person name="Palmer J.M."/>
            <person name="Garnica D."/>
            <person name="Upadhyaya N."/>
            <person name="Rathjen J."/>
            <person name="Taylor J.M."/>
            <person name="Park R.F."/>
            <person name="Dodds P.N."/>
            <person name="Hirsch C.D."/>
            <person name="Kianian S.F."/>
            <person name="Figueroa M."/>
        </authorList>
    </citation>
    <scope>NUCLEOTIDE SEQUENCE [LARGE SCALE GENOMIC DNA]</scope>
    <source>
        <strain evidence="1">12NC29</strain>
    </source>
</reference>
<gene>
    <name evidence="1" type="ORF">PCANC_16019</name>
</gene>
<evidence type="ECO:0000313" key="1">
    <source>
        <dbReference type="EMBL" id="PLW38660.1"/>
    </source>
</evidence>
<protein>
    <submittedName>
        <fullName evidence="1">Uncharacterized protein</fullName>
    </submittedName>
</protein>
<sequence length="125" mass="13529">MYLPADADAQTIRLNPSHQRWPRSLPVSTALGEMPGISSGPRLALTLRSLLSGSSYPLGAPACVVLVVESFQPPLSLNTLNTVPLLTKIWRSNFSRLLKADHSSFSKQGYKSATRKCCGHKAPVV</sequence>
<comment type="caution">
    <text evidence="1">The sequence shown here is derived from an EMBL/GenBank/DDBJ whole genome shotgun (WGS) entry which is preliminary data.</text>
</comment>
<keyword evidence="2" id="KW-1185">Reference proteome</keyword>
<name>A0A2N5ULK2_9BASI</name>
<dbReference type="EMBL" id="PGCJ01000204">
    <property type="protein sequence ID" value="PLW38660.1"/>
    <property type="molecule type" value="Genomic_DNA"/>
</dbReference>
<evidence type="ECO:0000313" key="2">
    <source>
        <dbReference type="Proteomes" id="UP000235388"/>
    </source>
</evidence>
<dbReference type="STRING" id="200324.A0A2N5ULK2"/>
<dbReference type="AlphaFoldDB" id="A0A2N5ULK2"/>
<organism evidence="1 2">
    <name type="scientific">Puccinia coronata f. sp. avenae</name>
    <dbReference type="NCBI Taxonomy" id="200324"/>
    <lineage>
        <taxon>Eukaryota</taxon>
        <taxon>Fungi</taxon>
        <taxon>Dikarya</taxon>
        <taxon>Basidiomycota</taxon>
        <taxon>Pucciniomycotina</taxon>
        <taxon>Pucciniomycetes</taxon>
        <taxon>Pucciniales</taxon>
        <taxon>Pucciniaceae</taxon>
        <taxon>Puccinia</taxon>
    </lineage>
</organism>